<feature type="transmembrane region" description="Helical" evidence="6">
    <location>
        <begin position="284"/>
        <end position="306"/>
    </location>
</feature>
<evidence type="ECO:0000256" key="3">
    <source>
        <dbReference type="ARBA" id="ARBA00022989"/>
    </source>
</evidence>
<reference evidence="7 8" key="1">
    <citation type="submission" date="2024-01" db="EMBL/GenBank/DDBJ databases">
        <title>A draft genome for a cacao thread blight-causing isolate of Paramarasmius palmivorus.</title>
        <authorList>
            <person name="Baruah I.K."/>
            <person name="Bukari Y."/>
            <person name="Amoako-Attah I."/>
            <person name="Meinhardt L.W."/>
            <person name="Bailey B.A."/>
            <person name="Cohen S.P."/>
        </authorList>
    </citation>
    <scope>NUCLEOTIDE SEQUENCE [LARGE SCALE GENOMIC DNA]</scope>
    <source>
        <strain evidence="7 8">GH-12</strain>
    </source>
</reference>
<keyword evidence="8" id="KW-1185">Reference proteome</keyword>
<evidence type="ECO:0000256" key="2">
    <source>
        <dbReference type="ARBA" id="ARBA00022692"/>
    </source>
</evidence>
<proteinExistence type="predicted"/>
<evidence type="ECO:0000313" key="8">
    <source>
        <dbReference type="Proteomes" id="UP001383192"/>
    </source>
</evidence>
<evidence type="ECO:0000313" key="7">
    <source>
        <dbReference type="EMBL" id="KAK7045554.1"/>
    </source>
</evidence>
<feature type="compositionally biased region" description="Pro residues" evidence="5">
    <location>
        <begin position="353"/>
        <end position="367"/>
    </location>
</feature>
<evidence type="ECO:0000256" key="5">
    <source>
        <dbReference type="SAM" id="MobiDB-lite"/>
    </source>
</evidence>
<feature type="region of interest" description="Disordered" evidence="5">
    <location>
        <begin position="341"/>
        <end position="507"/>
    </location>
</feature>
<dbReference type="Gene3D" id="2.60.120.260">
    <property type="entry name" value="Galactose-binding domain-like"/>
    <property type="match status" value="2"/>
</dbReference>
<protein>
    <recommendedName>
        <fullName evidence="9">Transmembrane protein</fullName>
    </recommendedName>
</protein>
<dbReference type="GO" id="GO:0016020">
    <property type="term" value="C:membrane"/>
    <property type="evidence" value="ECO:0007669"/>
    <property type="project" value="UniProtKB-SubCell"/>
</dbReference>
<feature type="compositionally biased region" description="Basic and acidic residues" evidence="5">
    <location>
        <begin position="458"/>
        <end position="471"/>
    </location>
</feature>
<dbReference type="PANTHER" id="PTHR15549">
    <property type="entry name" value="PAIRED IMMUNOGLOBULIN-LIKE TYPE 2 RECEPTOR"/>
    <property type="match status" value="1"/>
</dbReference>
<dbReference type="CDD" id="cd12087">
    <property type="entry name" value="TM_EGFR-like"/>
    <property type="match status" value="1"/>
</dbReference>
<feature type="compositionally biased region" description="Low complexity" evidence="5">
    <location>
        <begin position="416"/>
        <end position="430"/>
    </location>
</feature>
<comment type="subcellular location">
    <subcellularLocation>
        <location evidence="1">Membrane</location>
        <topology evidence="1">Single-pass membrane protein</topology>
    </subcellularLocation>
</comment>
<dbReference type="AlphaFoldDB" id="A0AAW0D2B0"/>
<evidence type="ECO:0000256" key="1">
    <source>
        <dbReference type="ARBA" id="ARBA00004167"/>
    </source>
</evidence>
<dbReference type="EMBL" id="JAYKXP010000024">
    <property type="protein sequence ID" value="KAK7045554.1"/>
    <property type="molecule type" value="Genomic_DNA"/>
</dbReference>
<sequence>MPSFATTIEDFSPLLEYSADWSQGSGQSDSSVSSYSASSFFATKVTGGTASLTFNGTGIEIFGSKRNNHGGYVVQIDGTTSPVLSGQASDPGQFKVSLFSQTNLEDKEHRVVITNQGTNSQFLDIDFVTWYSSIGTNAEQLVVDTIQDTDPSFSYSPAGAWTTNPKDLGTFSGGSGQGIIRIFIRGDGVALYGPVGPSAAAFAIQVDGGQAKVYNANKARDVPGVLLYRADHLGAGRHTVKLLCRPSVIGQTCAIDRAEVYTTSSIQQSATSGSSSSSLSSGAVAGLVIGILACLGIIGFGLFWYFRRRKETPDQERFVPATLPSWQTGPEFRQEGVIISQQPPSNRSSIGPLPMPPFPFPTPPEAASPPNVYQNTQPPYILSPPASQTSVYSSKRDSFAMSEATSSRSLITRRMSNVSRSTSNSTSPRPQRGVSMKSEVPPPLPSAAGQSLSEVSEEELRVNRKVVEGRPQDFGSVSAGESSSHDRTEEQPPPDYSQATEPYPRHI</sequence>
<name>A0AAW0D2B0_9AGAR</name>
<accession>A0AAW0D2B0</accession>
<dbReference type="InterPro" id="IPR051694">
    <property type="entry name" value="Immunoregulatory_rcpt-like"/>
</dbReference>
<organism evidence="7 8">
    <name type="scientific">Paramarasmius palmivorus</name>
    <dbReference type="NCBI Taxonomy" id="297713"/>
    <lineage>
        <taxon>Eukaryota</taxon>
        <taxon>Fungi</taxon>
        <taxon>Dikarya</taxon>
        <taxon>Basidiomycota</taxon>
        <taxon>Agaricomycotina</taxon>
        <taxon>Agaricomycetes</taxon>
        <taxon>Agaricomycetidae</taxon>
        <taxon>Agaricales</taxon>
        <taxon>Marasmiineae</taxon>
        <taxon>Marasmiaceae</taxon>
        <taxon>Paramarasmius</taxon>
    </lineage>
</organism>
<comment type="caution">
    <text evidence="7">The sequence shown here is derived from an EMBL/GenBank/DDBJ whole genome shotgun (WGS) entry which is preliminary data.</text>
</comment>
<evidence type="ECO:0000256" key="4">
    <source>
        <dbReference type="ARBA" id="ARBA00023136"/>
    </source>
</evidence>
<gene>
    <name evidence="7" type="ORF">VNI00_007386</name>
</gene>
<evidence type="ECO:0008006" key="9">
    <source>
        <dbReference type="Google" id="ProtNLM"/>
    </source>
</evidence>
<dbReference type="Proteomes" id="UP001383192">
    <property type="component" value="Unassembled WGS sequence"/>
</dbReference>
<evidence type="ECO:0000256" key="6">
    <source>
        <dbReference type="SAM" id="Phobius"/>
    </source>
</evidence>
<keyword evidence="4 6" id="KW-0472">Membrane</keyword>
<dbReference type="GO" id="GO:0071944">
    <property type="term" value="C:cell periphery"/>
    <property type="evidence" value="ECO:0007669"/>
    <property type="project" value="UniProtKB-ARBA"/>
</dbReference>
<keyword evidence="2 6" id="KW-0812">Transmembrane</keyword>
<keyword evidence="3 6" id="KW-1133">Transmembrane helix</keyword>